<dbReference type="PANTHER" id="PTHR46862">
    <property type="entry name" value="OS07G0661900 PROTEIN"/>
    <property type="match status" value="1"/>
</dbReference>
<protein>
    <submittedName>
        <fullName evidence="1">Uncharacterized protein</fullName>
    </submittedName>
</protein>
<evidence type="ECO:0000313" key="1">
    <source>
        <dbReference type="EMBL" id="KAK4379126.1"/>
    </source>
</evidence>
<organism evidence="1 2">
    <name type="scientific">Anisodus tanguticus</name>
    <dbReference type="NCBI Taxonomy" id="243964"/>
    <lineage>
        <taxon>Eukaryota</taxon>
        <taxon>Viridiplantae</taxon>
        <taxon>Streptophyta</taxon>
        <taxon>Embryophyta</taxon>
        <taxon>Tracheophyta</taxon>
        <taxon>Spermatophyta</taxon>
        <taxon>Magnoliopsida</taxon>
        <taxon>eudicotyledons</taxon>
        <taxon>Gunneridae</taxon>
        <taxon>Pentapetalae</taxon>
        <taxon>asterids</taxon>
        <taxon>lamiids</taxon>
        <taxon>Solanales</taxon>
        <taxon>Solanaceae</taxon>
        <taxon>Solanoideae</taxon>
        <taxon>Hyoscyameae</taxon>
        <taxon>Anisodus</taxon>
    </lineage>
</organism>
<sequence>MDKIAEQSEAPPFKVHVSLCGMYARAGVEQKALQALGVLEAKKEQLGREEFEQIIDSLVAGRFVQDARKFQGLTEAQGFTMSEKLKIAFLASQSFVHRRPSHLKVITVPEHIRPLVMPWRNLPDDGLDVLLVKSF</sequence>
<keyword evidence="2" id="KW-1185">Reference proteome</keyword>
<dbReference type="PANTHER" id="PTHR46862:SF2">
    <property type="entry name" value="OS02G0611400 PROTEIN"/>
    <property type="match status" value="1"/>
</dbReference>
<comment type="caution">
    <text evidence="1">The sequence shown here is derived from an EMBL/GenBank/DDBJ whole genome shotgun (WGS) entry which is preliminary data.</text>
</comment>
<name>A0AAE1T0F0_9SOLA</name>
<reference evidence="1" key="1">
    <citation type="submission" date="2023-12" db="EMBL/GenBank/DDBJ databases">
        <title>Genome assembly of Anisodus tanguticus.</title>
        <authorList>
            <person name="Wang Y.-J."/>
        </authorList>
    </citation>
    <scope>NUCLEOTIDE SEQUENCE</scope>
    <source>
        <strain evidence="1">KB-2021</strain>
        <tissue evidence="1">Leaf</tissue>
    </source>
</reference>
<proteinExistence type="predicted"/>
<dbReference type="AlphaFoldDB" id="A0AAE1T0F0"/>
<accession>A0AAE1T0F0</accession>
<evidence type="ECO:0000313" key="2">
    <source>
        <dbReference type="Proteomes" id="UP001291623"/>
    </source>
</evidence>
<dbReference type="EMBL" id="JAVYJV010000001">
    <property type="protein sequence ID" value="KAK4379126.1"/>
    <property type="molecule type" value="Genomic_DNA"/>
</dbReference>
<dbReference type="Proteomes" id="UP001291623">
    <property type="component" value="Unassembled WGS sequence"/>
</dbReference>
<gene>
    <name evidence="1" type="ORF">RND71_000988</name>
</gene>